<sequence>MHPPRPRTTAVRALAVAGCLALTAALPAASARAAADDAPPAAVDWRVGLAVTAAHNKGQCDELASQAYATAAALEGAWVIQDDHLLKSFKPLITNAAGEDVYTSVCGEPRPPLGAAFPAGAFKEWRPVASGDEDALRAAVARGPVRTKIDASHASFALYGAGVYDEPLCSSTETDHWVTIVGYGTTLGGEKYWTVKNDYGTLWGELGFIRMSRDQDNQCGIATAAEEPVLNPAPYTAPSQNPWPVFP</sequence>
<dbReference type="Proteomes" id="UP000634660">
    <property type="component" value="Unassembled WGS sequence"/>
</dbReference>
<evidence type="ECO:0000313" key="4">
    <source>
        <dbReference type="EMBL" id="GGZ61627.1"/>
    </source>
</evidence>
<proteinExistence type="inferred from homology"/>
<dbReference type="SMART" id="SM00645">
    <property type="entry name" value="Pept_C1"/>
    <property type="match status" value="1"/>
</dbReference>
<dbReference type="InterPro" id="IPR000668">
    <property type="entry name" value="Peptidase_C1A_C"/>
</dbReference>
<accession>A0A5P2UEK9</accession>
<dbReference type="OrthoDB" id="5289073at2"/>
<reference evidence="4" key="1">
    <citation type="journal article" date="2014" name="Int. J. Syst. Evol. Microbiol.">
        <title>Complete genome sequence of Corynebacterium casei LMG S-19264T (=DSM 44701T), isolated from a smear-ripened cheese.</title>
        <authorList>
            <consortium name="US DOE Joint Genome Institute (JGI-PGF)"/>
            <person name="Walter F."/>
            <person name="Albersmeier A."/>
            <person name="Kalinowski J."/>
            <person name="Ruckert C."/>
        </authorList>
    </citation>
    <scope>NUCLEOTIDE SEQUENCE</scope>
    <source>
        <strain evidence="4">JCM 4834</strain>
    </source>
</reference>
<dbReference type="EMBL" id="CP023701">
    <property type="protein sequence ID" value="QEU77726.1"/>
    <property type="molecule type" value="Genomic_DNA"/>
</dbReference>
<dbReference type="Gene3D" id="3.90.70.10">
    <property type="entry name" value="Cysteine proteinases"/>
    <property type="match status" value="2"/>
</dbReference>
<dbReference type="AlphaFoldDB" id="A0A5P2UEK9"/>
<evidence type="ECO:0000256" key="1">
    <source>
        <dbReference type="ARBA" id="ARBA00008455"/>
    </source>
</evidence>
<dbReference type="KEGG" id="ssub:CP968_05015"/>
<dbReference type="InterPro" id="IPR038765">
    <property type="entry name" value="Papain-like_cys_pep_sf"/>
</dbReference>
<protein>
    <recommendedName>
        <fullName evidence="3">Peptidase C1A papain C-terminal domain-containing protein</fullName>
    </recommendedName>
</protein>
<dbReference type="Pfam" id="PF00112">
    <property type="entry name" value="Peptidase_C1"/>
    <property type="match status" value="1"/>
</dbReference>
<dbReference type="GO" id="GO:0008234">
    <property type="term" value="F:cysteine-type peptidase activity"/>
    <property type="evidence" value="ECO:0007669"/>
    <property type="project" value="InterPro"/>
</dbReference>
<evidence type="ECO:0000259" key="3">
    <source>
        <dbReference type="SMART" id="SM00645"/>
    </source>
</evidence>
<name>A0A5P2UEK9_9ACTN</name>
<dbReference type="PANTHER" id="PTHR12411">
    <property type="entry name" value="CYSTEINE PROTEASE FAMILY C1-RELATED"/>
    <property type="match status" value="1"/>
</dbReference>
<organism evidence="5 6">
    <name type="scientific">Streptomyces subrutilus</name>
    <dbReference type="NCBI Taxonomy" id="36818"/>
    <lineage>
        <taxon>Bacteria</taxon>
        <taxon>Bacillati</taxon>
        <taxon>Actinomycetota</taxon>
        <taxon>Actinomycetes</taxon>
        <taxon>Kitasatosporales</taxon>
        <taxon>Streptomycetaceae</taxon>
        <taxon>Streptomyces</taxon>
    </lineage>
</organism>
<keyword evidence="2" id="KW-0732">Signal</keyword>
<comment type="similarity">
    <text evidence="1">Belongs to the peptidase C1 family.</text>
</comment>
<dbReference type="InterPro" id="IPR013128">
    <property type="entry name" value="Peptidase_C1A"/>
</dbReference>
<dbReference type="RefSeq" id="WP_150516822.1">
    <property type="nucleotide sequence ID" value="NZ_BMVX01000007.1"/>
</dbReference>
<gene>
    <name evidence="5" type="ORF">CP968_05015</name>
    <name evidence="4" type="ORF">GCM10010371_21260</name>
</gene>
<dbReference type="Proteomes" id="UP000326831">
    <property type="component" value="Chromosome"/>
</dbReference>
<reference evidence="4" key="3">
    <citation type="submission" date="2020-09" db="EMBL/GenBank/DDBJ databases">
        <authorList>
            <person name="Sun Q."/>
            <person name="Ohkuma M."/>
        </authorList>
    </citation>
    <scope>NUCLEOTIDE SEQUENCE</scope>
    <source>
        <strain evidence="4">JCM 4834</strain>
    </source>
</reference>
<evidence type="ECO:0000256" key="2">
    <source>
        <dbReference type="SAM" id="SignalP"/>
    </source>
</evidence>
<evidence type="ECO:0000313" key="6">
    <source>
        <dbReference type="Proteomes" id="UP000326831"/>
    </source>
</evidence>
<dbReference type="GO" id="GO:0006508">
    <property type="term" value="P:proteolysis"/>
    <property type="evidence" value="ECO:0007669"/>
    <property type="project" value="InterPro"/>
</dbReference>
<evidence type="ECO:0000313" key="5">
    <source>
        <dbReference type="EMBL" id="QEU77726.1"/>
    </source>
</evidence>
<dbReference type="EMBL" id="BMVX01000007">
    <property type="protein sequence ID" value="GGZ61627.1"/>
    <property type="molecule type" value="Genomic_DNA"/>
</dbReference>
<dbReference type="SUPFAM" id="SSF54001">
    <property type="entry name" value="Cysteine proteinases"/>
    <property type="match status" value="1"/>
</dbReference>
<feature type="chain" id="PRO_5044622689" description="Peptidase C1A papain C-terminal domain-containing protein" evidence="2">
    <location>
        <begin position="34"/>
        <end position="247"/>
    </location>
</feature>
<keyword evidence="6" id="KW-1185">Reference proteome</keyword>
<feature type="domain" description="Peptidase C1A papain C-terminal" evidence="3">
    <location>
        <begin position="39"/>
        <end position="229"/>
    </location>
</feature>
<reference evidence="5 6" key="2">
    <citation type="submission" date="2017-09" db="EMBL/GenBank/DDBJ databases">
        <authorList>
            <person name="Lee N."/>
            <person name="Cho B.-K."/>
        </authorList>
    </citation>
    <scope>NUCLEOTIDE SEQUENCE [LARGE SCALE GENOMIC DNA]</scope>
    <source>
        <strain evidence="5 6">ATCC 27467</strain>
    </source>
</reference>
<feature type="signal peptide" evidence="2">
    <location>
        <begin position="1"/>
        <end position="33"/>
    </location>
</feature>